<feature type="domain" description="HTH arsR-type" evidence="4">
    <location>
        <begin position="234"/>
        <end position="321"/>
    </location>
</feature>
<dbReference type="PROSITE" id="PS50987">
    <property type="entry name" value="HTH_ARSR_2"/>
    <property type="match status" value="1"/>
</dbReference>
<dbReference type="InterPro" id="IPR051011">
    <property type="entry name" value="Metal_resp_trans_reg"/>
</dbReference>
<evidence type="ECO:0000256" key="1">
    <source>
        <dbReference type="ARBA" id="ARBA00023015"/>
    </source>
</evidence>
<dbReference type="CDD" id="cd00090">
    <property type="entry name" value="HTH_ARSR"/>
    <property type="match status" value="1"/>
</dbReference>
<comment type="caution">
    <text evidence="5">The sequence shown here is derived from an EMBL/GenBank/DDBJ whole genome shotgun (WGS) entry which is preliminary data.</text>
</comment>
<dbReference type="Proteomes" id="UP000659223">
    <property type="component" value="Unassembled WGS sequence"/>
</dbReference>
<dbReference type="SMART" id="SM00418">
    <property type="entry name" value="HTH_ARSR"/>
    <property type="match status" value="1"/>
</dbReference>
<accession>A0ABQ2YSF4</accession>
<keyword evidence="3" id="KW-0804">Transcription</keyword>
<reference evidence="6" key="1">
    <citation type="journal article" date="2019" name="Int. J. Syst. Evol. Microbiol.">
        <title>The Global Catalogue of Microorganisms (GCM) 10K type strain sequencing project: providing services to taxonomists for standard genome sequencing and annotation.</title>
        <authorList>
            <consortium name="The Broad Institute Genomics Platform"/>
            <consortium name="The Broad Institute Genome Sequencing Center for Infectious Disease"/>
            <person name="Wu L."/>
            <person name="Ma J."/>
        </authorList>
    </citation>
    <scope>NUCLEOTIDE SEQUENCE [LARGE SCALE GENOMIC DNA]</scope>
    <source>
        <strain evidence="6">JCM 4586</strain>
    </source>
</reference>
<name>A0ABQ2YSF4_9ACTN</name>
<dbReference type="InterPro" id="IPR036390">
    <property type="entry name" value="WH_DNA-bd_sf"/>
</dbReference>
<protein>
    <submittedName>
        <fullName evidence="5">Regulatory protein</fullName>
    </submittedName>
</protein>
<evidence type="ECO:0000256" key="3">
    <source>
        <dbReference type="ARBA" id="ARBA00023163"/>
    </source>
</evidence>
<dbReference type="EMBL" id="BMUT01000009">
    <property type="protein sequence ID" value="GGX93797.1"/>
    <property type="molecule type" value="Genomic_DNA"/>
</dbReference>
<gene>
    <name evidence="5" type="ORF">GCM10010324_44830</name>
</gene>
<evidence type="ECO:0000313" key="6">
    <source>
        <dbReference type="Proteomes" id="UP000659223"/>
    </source>
</evidence>
<evidence type="ECO:0000259" key="4">
    <source>
        <dbReference type="PROSITE" id="PS50987"/>
    </source>
</evidence>
<evidence type="ECO:0000313" key="5">
    <source>
        <dbReference type="EMBL" id="GGX93797.1"/>
    </source>
</evidence>
<dbReference type="Pfam" id="PF12840">
    <property type="entry name" value="HTH_20"/>
    <property type="match status" value="1"/>
</dbReference>
<keyword evidence="6" id="KW-1185">Reference proteome</keyword>
<sequence>MLRLRFTAEDLLCVTFAPSPAPLIDLAIAVALVQRRRPPSTFGRWQHAARQTFPAEARPLLSLVPPTALGPMFLDPLSRQMDDGLEAVRATPADEVRDQLAHLCPATRPLTPWVRDLADQDREAWKILQRALHAGYDGLLSAHWGRIRTSFDAEQAWRTRLLARHGIRTALASLAPGGRWEGTTLVFDCPERVDVRLRGHGLVLLPSALWTERPLIAHHEEAPSILIYPAAVPLPLIDRQPGSDPLGSLLGRTRAAVLGLLTRQLTTSDVARELGISKAAASQHTKALREARLITTHREGKAVWHTCSPMGIDFLAAAPPC</sequence>
<keyword evidence="1" id="KW-0805">Transcription regulation</keyword>
<dbReference type="InterPro" id="IPR001845">
    <property type="entry name" value="HTH_ArsR_DNA-bd_dom"/>
</dbReference>
<dbReference type="PANTHER" id="PTHR43132:SF8">
    <property type="entry name" value="HTH-TYPE TRANSCRIPTIONAL REGULATOR KMTR"/>
    <property type="match status" value="1"/>
</dbReference>
<organism evidence="5 6">
    <name type="scientific">Streptomyces hiroshimensis</name>
    <dbReference type="NCBI Taxonomy" id="66424"/>
    <lineage>
        <taxon>Bacteria</taxon>
        <taxon>Bacillati</taxon>
        <taxon>Actinomycetota</taxon>
        <taxon>Actinomycetes</taxon>
        <taxon>Kitasatosporales</taxon>
        <taxon>Streptomycetaceae</taxon>
        <taxon>Streptomyces</taxon>
    </lineage>
</organism>
<dbReference type="PANTHER" id="PTHR43132">
    <property type="entry name" value="ARSENICAL RESISTANCE OPERON REPRESSOR ARSR-RELATED"/>
    <property type="match status" value="1"/>
</dbReference>
<evidence type="ECO:0000256" key="2">
    <source>
        <dbReference type="ARBA" id="ARBA00023125"/>
    </source>
</evidence>
<dbReference type="InterPro" id="IPR036388">
    <property type="entry name" value="WH-like_DNA-bd_sf"/>
</dbReference>
<proteinExistence type="predicted"/>
<dbReference type="SUPFAM" id="SSF46785">
    <property type="entry name" value="Winged helix' DNA-binding domain"/>
    <property type="match status" value="1"/>
</dbReference>
<dbReference type="Gene3D" id="1.10.10.10">
    <property type="entry name" value="Winged helix-like DNA-binding domain superfamily/Winged helix DNA-binding domain"/>
    <property type="match status" value="1"/>
</dbReference>
<dbReference type="InterPro" id="IPR011991">
    <property type="entry name" value="ArsR-like_HTH"/>
</dbReference>
<keyword evidence="2" id="KW-0238">DNA-binding</keyword>